<comment type="caution">
    <text evidence="6">Lacks conserved residue(s) required for the propagation of feature annotation.</text>
</comment>
<protein>
    <recommendedName>
        <fullName evidence="6">TVP38/TMEM64 family membrane protein</fullName>
    </recommendedName>
</protein>
<keyword evidence="5 6" id="KW-0472">Membrane</keyword>
<dbReference type="OrthoDB" id="3173541at2"/>
<reference evidence="8 9" key="1">
    <citation type="submission" date="2014-03" db="EMBL/GenBank/DDBJ databases">
        <title>Genome sequence of Clostridium litorale W6, DSM 5388.</title>
        <authorList>
            <person name="Poehlein A."/>
            <person name="Jagirdar A."/>
            <person name="Khonsari B."/>
            <person name="Chibani C.M."/>
            <person name="Gutierrez Gutierrez D.A."/>
            <person name="Davydova E."/>
            <person name="Alghaithi H.S."/>
            <person name="Nair K.P."/>
            <person name="Dhamotharan K."/>
            <person name="Chandran L."/>
            <person name="G W."/>
            <person name="Daniel R."/>
        </authorList>
    </citation>
    <scope>NUCLEOTIDE SEQUENCE [LARGE SCALE GENOMIC DNA]</scope>
    <source>
        <strain evidence="8 9">W6</strain>
    </source>
</reference>
<evidence type="ECO:0000256" key="2">
    <source>
        <dbReference type="ARBA" id="ARBA00022475"/>
    </source>
</evidence>
<accession>A0A069REM4</accession>
<keyword evidence="2 6" id="KW-1003">Cell membrane</keyword>
<dbReference type="eggNOG" id="COG0398">
    <property type="taxonomic scope" value="Bacteria"/>
</dbReference>
<feature type="transmembrane region" description="Helical" evidence="6">
    <location>
        <begin position="101"/>
        <end position="118"/>
    </location>
</feature>
<evidence type="ECO:0000256" key="4">
    <source>
        <dbReference type="ARBA" id="ARBA00022989"/>
    </source>
</evidence>
<evidence type="ECO:0000256" key="5">
    <source>
        <dbReference type="ARBA" id="ARBA00023136"/>
    </source>
</evidence>
<dbReference type="InterPro" id="IPR032816">
    <property type="entry name" value="VTT_dom"/>
</dbReference>
<dbReference type="Proteomes" id="UP000027946">
    <property type="component" value="Unassembled WGS sequence"/>
</dbReference>
<proteinExistence type="inferred from homology"/>
<evidence type="ECO:0000256" key="3">
    <source>
        <dbReference type="ARBA" id="ARBA00022692"/>
    </source>
</evidence>
<evidence type="ECO:0000313" key="9">
    <source>
        <dbReference type="Proteomes" id="UP000027946"/>
    </source>
</evidence>
<comment type="caution">
    <text evidence="8">The sequence shown here is derived from an EMBL/GenBank/DDBJ whole genome shotgun (WGS) entry which is preliminary data.</text>
</comment>
<dbReference type="GO" id="GO:0005886">
    <property type="term" value="C:plasma membrane"/>
    <property type="evidence" value="ECO:0007669"/>
    <property type="project" value="UniProtKB-SubCell"/>
</dbReference>
<keyword evidence="3 6" id="KW-0812">Transmembrane</keyword>
<evidence type="ECO:0000256" key="1">
    <source>
        <dbReference type="ARBA" id="ARBA00004651"/>
    </source>
</evidence>
<sequence length="139" mass="15485">MSKHFKIITILFTFILLLYLSKQLELNEILTFENIYANKMRLIPILPFFFIHVAAGLTNIPLPTFIWTTSLGTIPGTFDYVFAGHNITNIKHGSQILSPNVVAAFVIFGIITIGPTLIKSTKKKKIKMANSCSNASSKP</sequence>
<evidence type="ECO:0000313" key="8">
    <source>
        <dbReference type="EMBL" id="KDR95491.1"/>
    </source>
</evidence>
<feature type="transmembrane region" description="Helical" evidence="6">
    <location>
        <begin position="6"/>
        <end position="21"/>
    </location>
</feature>
<comment type="similarity">
    <text evidence="6">Belongs to the TVP38/TMEM64 family.</text>
</comment>
<evidence type="ECO:0000256" key="6">
    <source>
        <dbReference type="RuleBase" id="RU366058"/>
    </source>
</evidence>
<feature type="transmembrane region" description="Helical" evidence="6">
    <location>
        <begin position="42"/>
        <end position="62"/>
    </location>
</feature>
<keyword evidence="4 6" id="KW-1133">Transmembrane helix</keyword>
<dbReference type="AlphaFoldDB" id="A0A069REM4"/>
<keyword evidence="9" id="KW-1185">Reference proteome</keyword>
<dbReference type="PANTHER" id="PTHR12677:SF59">
    <property type="entry name" value="GOLGI APPARATUS MEMBRANE PROTEIN TVP38-RELATED"/>
    <property type="match status" value="1"/>
</dbReference>
<comment type="subcellular location">
    <subcellularLocation>
        <location evidence="1 6">Cell membrane</location>
        <topology evidence="1 6">Multi-pass membrane protein</topology>
    </subcellularLocation>
</comment>
<dbReference type="STRING" id="1121324.CLIT_10c02180"/>
<feature type="domain" description="VTT" evidence="7">
    <location>
        <begin position="38"/>
        <end position="85"/>
    </location>
</feature>
<dbReference type="PANTHER" id="PTHR12677">
    <property type="entry name" value="GOLGI APPARATUS MEMBRANE PROTEIN TVP38-RELATED"/>
    <property type="match status" value="1"/>
</dbReference>
<evidence type="ECO:0000259" key="7">
    <source>
        <dbReference type="Pfam" id="PF09335"/>
    </source>
</evidence>
<dbReference type="InterPro" id="IPR015414">
    <property type="entry name" value="TMEM64"/>
</dbReference>
<dbReference type="EMBL" id="JJMM01000010">
    <property type="protein sequence ID" value="KDR95491.1"/>
    <property type="molecule type" value="Genomic_DNA"/>
</dbReference>
<organism evidence="8 9">
    <name type="scientific">Peptoclostridium litorale DSM 5388</name>
    <dbReference type="NCBI Taxonomy" id="1121324"/>
    <lineage>
        <taxon>Bacteria</taxon>
        <taxon>Bacillati</taxon>
        <taxon>Bacillota</taxon>
        <taxon>Clostridia</taxon>
        <taxon>Peptostreptococcales</taxon>
        <taxon>Peptoclostridiaceae</taxon>
        <taxon>Peptoclostridium</taxon>
    </lineage>
</organism>
<dbReference type="Pfam" id="PF09335">
    <property type="entry name" value="VTT_dom"/>
    <property type="match status" value="1"/>
</dbReference>
<gene>
    <name evidence="8" type="ORF">CLIT_10c02180</name>
</gene>
<name>A0A069REM4_PEPLI</name>